<dbReference type="GO" id="GO:0042802">
    <property type="term" value="F:identical protein binding"/>
    <property type="evidence" value="ECO:0007669"/>
    <property type="project" value="UniProtKB-ARBA"/>
</dbReference>
<feature type="domain" description="RNase III" evidence="17">
    <location>
        <begin position="1"/>
        <end position="127"/>
    </location>
</feature>
<dbReference type="EC" id="3.1.26.3" evidence="15"/>
<dbReference type="EMBL" id="DVHC01000038">
    <property type="protein sequence ID" value="HIR59132.1"/>
    <property type="molecule type" value="Genomic_DNA"/>
</dbReference>
<name>A0A9D1DUE7_9FIRM</name>
<evidence type="ECO:0000256" key="6">
    <source>
        <dbReference type="ARBA" id="ARBA00022552"/>
    </source>
</evidence>
<dbReference type="InterPro" id="IPR011907">
    <property type="entry name" value="RNase_III"/>
</dbReference>
<evidence type="ECO:0000256" key="1">
    <source>
        <dbReference type="ARBA" id="ARBA00000109"/>
    </source>
</evidence>
<dbReference type="InterPro" id="IPR000999">
    <property type="entry name" value="RNase_III_dom"/>
</dbReference>
<dbReference type="GO" id="GO:0005737">
    <property type="term" value="C:cytoplasm"/>
    <property type="evidence" value="ECO:0007669"/>
    <property type="project" value="UniProtKB-SubCell"/>
</dbReference>
<dbReference type="SMART" id="SM00535">
    <property type="entry name" value="RIBOc"/>
    <property type="match status" value="1"/>
</dbReference>
<dbReference type="GO" id="GO:0008033">
    <property type="term" value="P:tRNA processing"/>
    <property type="evidence" value="ECO:0007669"/>
    <property type="project" value="UniProtKB-KW"/>
</dbReference>
<dbReference type="PANTHER" id="PTHR11207:SF0">
    <property type="entry name" value="RIBONUCLEASE 3"/>
    <property type="match status" value="1"/>
</dbReference>
<keyword evidence="13 15" id="KW-0460">Magnesium</keyword>
<feature type="active site" evidence="15">
    <location>
        <position position="116"/>
    </location>
</feature>
<evidence type="ECO:0000256" key="2">
    <source>
        <dbReference type="ARBA" id="ARBA00004496"/>
    </source>
</evidence>
<dbReference type="SMART" id="SM00358">
    <property type="entry name" value="DSRM"/>
    <property type="match status" value="1"/>
</dbReference>
<evidence type="ECO:0000256" key="13">
    <source>
        <dbReference type="ARBA" id="ARBA00022842"/>
    </source>
</evidence>
<proteinExistence type="inferred from homology"/>
<dbReference type="PROSITE" id="PS50137">
    <property type="entry name" value="DS_RBD"/>
    <property type="match status" value="1"/>
</dbReference>
<evidence type="ECO:0000256" key="8">
    <source>
        <dbReference type="ARBA" id="ARBA00022694"/>
    </source>
</evidence>
<dbReference type="CDD" id="cd00593">
    <property type="entry name" value="RIBOc"/>
    <property type="match status" value="1"/>
</dbReference>
<sequence>MDELFKKLNITPKNLKLYEVAFSHSSYANEHRAKKDYERLEFLGDAVVDLVMADYLYRNHDENEGTMTKVRASYVCENALYEYSLGLGLNNYIKVGHGEELNGGKHKKAIVADIFESLMGAIYLDLGYATVRRVILDIIVPYVTNPNVTFFSDYKSALQEAVQTSKKSLYYELISESGPPHDKTFKMQVRVDGIIYGEGVGSSKKEAEQHAAKNALEKLAI</sequence>
<evidence type="ECO:0000313" key="18">
    <source>
        <dbReference type="EMBL" id="HIR59132.1"/>
    </source>
</evidence>
<keyword evidence="5 15" id="KW-0963">Cytoplasm</keyword>
<feature type="binding site" evidence="15">
    <location>
        <position position="113"/>
    </location>
    <ligand>
        <name>Mg(2+)</name>
        <dbReference type="ChEBI" id="CHEBI:18420"/>
    </ligand>
</feature>
<protein>
    <recommendedName>
        <fullName evidence="15">Ribonuclease 3</fullName>
        <ecNumber evidence="15">3.1.26.3</ecNumber>
    </recommendedName>
    <alternativeName>
        <fullName evidence="15">Ribonuclease III</fullName>
        <shortName evidence="15">RNase III</shortName>
    </alternativeName>
</protein>
<evidence type="ECO:0000256" key="11">
    <source>
        <dbReference type="ARBA" id="ARBA00022759"/>
    </source>
</evidence>
<dbReference type="SUPFAM" id="SSF54768">
    <property type="entry name" value="dsRNA-binding domain-like"/>
    <property type="match status" value="1"/>
</dbReference>
<comment type="cofactor">
    <cofactor evidence="15">
        <name>Mg(2+)</name>
        <dbReference type="ChEBI" id="CHEBI:18420"/>
    </cofactor>
</comment>
<dbReference type="NCBIfam" id="TIGR02191">
    <property type="entry name" value="RNaseIII"/>
    <property type="match status" value="1"/>
</dbReference>
<dbReference type="GO" id="GO:0004525">
    <property type="term" value="F:ribonuclease III activity"/>
    <property type="evidence" value="ECO:0007669"/>
    <property type="project" value="UniProtKB-UniRule"/>
</dbReference>
<keyword evidence="11 15" id="KW-0255">Endonuclease</keyword>
<dbReference type="Pfam" id="PF14622">
    <property type="entry name" value="Ribonucleas_3_3"/>
    <property type="match status" value="1"/>
</dbReference>
<comment type="subunit">
    <text evidence="4 15">Homodimer.</text>
</comment>
<keyword evidence="15" id="KW-0699">rRNA-binding</keyword>
<evidence type="ECO:0000256" key="7">
    <source>
        <dbReference type="ARBA" id="ARBA00022664"/>
    </source>
</evidence>
<dbReference type="Gene3D" id="3.30.160.20">
    <property type="match status" value="1"/>
</dbReference>
<comment type="similarity">
    <text evidence="3">Belongs to the ribonuclease III family.</text>
</comment>
<comment type="function">
    <text evidence="15">Digests double-stranded RNA. Involved in the processing of primary rRNA transcript to yield the immediate precursors to the large and small rRNAs (23S and 16S). Processes some mRNAs, and tRNAs when they are encoded in the rRNA operon. Processes pre-crRNA and tracrRNA of type II CRISPR loci if present in the organism.</text>
</comment>
<keyword evidence="8 15" id="KW-0819">tRNA processing</keyword>
<dbReference type="PANTHER" id="PTHR11207">
    <property type="entry name" value="RIBONUCLEASE III"/>
    <property type="match status" value="1"/>
</dbReference>
<evidence type="ECO:0000256" key="12">
    <source>
        <dbReference type="ARBA" id="ARBA00022801"/>
    </source>
</evidence>
<evidence type="ECO:0000259" key="17">
    <source>
        <dbReference type="PROSITE" id="PS50142"/>
    </source>
</evidence>
<dbReference type="CDD" id="cd10845">
    <property type="entry name" value="DSRM_RNAse_III_family"/>
    <property type="match status" value="1"/>
</dbReference>
<evidence type="ECO:0000256" key="9">
    <source>
        <dbReference type="ARBA" id="ARBA00022722"/>
    </source>
</evidence>
<organism evidence="18 19">
    <name type="scientific">Candidatus Onthousia excrementipullorum</name>
    <dbReference type="NCBI Taxonomy" id="2840884"/>
    <lineage>
        <taxon>Bacteria</taxon>
        <taxon>Bacillati</taxon>
        <taxon>Bacillota</taxon>
        <taxon>Bacilli</taxon>
        <taxon>Candidatus Onthousia</taxon>
    </lineage>
</organism>
<evidence type="ECO:0000256" key="14">
    <source>
        <dbReference type="ARBA" id="ARBA00022884"/>
    </source>
</evidence>
<keyword evidence="10 15" id="KW-0479">Metal-binding</keyword>
<evidence type="ECO:0000256" key="4">
    <source>
        <dbReference type="ARBA" id="ARBA00011738"/>
    </source>
</evidence>
<dbReference type="Proteomes" id="UP000824232">
    <property type="component" value="Unassembled WGS sequence"/>
</dbReference>
<dbReference type="InterPro" id="IPR014720">
    <property type="entry name" value="dsRBD_dom"/>
</dbReference>
<feature type="domain" description="DRBM" evidence="16">
    <location>
        <begin position="153"/>
        <end position="221"/>
    </location>
</feature>
<dbReference type="GO" id="GO:0010468">
    <property type="term" value="P:regulation of gene expression"/>
    <property type="evidence" value="ECO:0007669"/>
    <property type="project" value="TreeGrafter"/>
</dbReference>
<keyword evidence="9 15" id="KW-0540">Nuclease</keyword>
<keyword evidence="7 15" id="KW-0507">mRNA processing</keyword>
<comment type="subcellular location">
    <subcellularLocation>
        <location evidence="2 15">Cytoplasm</location>
    </subcellularLocation>
</comment>
<dbReference type="GO" id="GO:0006397">
    <property type="term" value="P:mRNA processing"/>
    <property type="evidence" value="ECO:0007669"/>
    <property type="project" value="UniProtKB-UniRule"/>
</dbReference>
<dbReference type="GO" id="GO:0006364">
    <property type="term" value="P:rRNA processing"/>
    <property type="evidence" value="ECO:0007669"/>
    <property type="project" value="UniProtKB-UniRule"/>
</dbReference>
<dbReference type="FunFam" id="1.10.1520.10:FF:000001">
    <property type="entry name" value="Ribonuclease 3"/>
    <property type="match status" value="1"/>
</dbReference>
<comment type="catalytic activity">
    <reaction evidence="1 15">
        <text>Endonucleolytic cleavage to 5'-phosphomonoester.</text>
        <dbReference type="EC" id="3.1.26.3"/>
    </reaction>
</comment>
<dbReference type="GO" id="GO:0046872">
    <property type="term" value="F:metal ion binding"/>
    <property type="evidence" value="ECO:0007669"/>
    <property type="project" value="UniProtKB-KW"/>
</dbReference>
<reference evidence="18" key="1">
    <citation type="submission" date="2020-10" db="EMBL/GenBank/DDBJ databases">
        <authorList>
            <person name="Gilroy R."/>
        </authorList>
    </citation>
    <scope>NUCLEOTIDE SEQUENCE</scope>
    <source>
        <strain evidence="18">CHK184-20233</strain>
    </source>
</reference>
<dbReference type="HAMAP" id="MF_00104">
    <property type="entry name" value="RNase_III"/>
    <property type="match status" value="1"/>
</dbReference>
<reference evidence="18" key="2">
    <citation type="journal article" date="2021" name="PeerJ">
        <title>Extensive microbial diversity within the chicken gut microbiome revealed by metagenomics and culture.</title>
        <authorList>
            <person name="Gilroy R."/>
            <person name="Ravi A."/>
            <person name="Getino M."/>
            <person name="Pursley I."/>
            <person name="Horton D.L."/>
            <person name="Alikhan N.F."/>
            <person name="Baker D."/>
            <person name="Gharbi K."/>
            <person name="Hall N."/>
            <person name="Watson M."/>
            <person name="Adriaenssens E.M."/>
            <person name="Foster-Nyarko E."/>
            <person name="Jarju S."/>
            <person name="Secka A."/>
            <person name="Antonio M."/>
            <person name="Oren A."/>
            <person name="Chaudhuri R.R."/>
            <person name="La Ragione R."/>
            <person name="Hildebrand F."/>
            <person name="Pallen M.J."/>
        </authorList>
    </citation>
    <scope>NUCLEOTIDE SEQUENCE</scope>
    <source>
        <strain evidence="18">CHK184-20233</strain>
    </source>
</reference>
<evidence type="ECO:0000256" key="15">
    <source>
        <dbReference type="HAMAP-Rule" id="MF_00104"/>
    </source>
</evidence>
<dbReference type="GO" id="GO:0019843">
    <property type="term" value="F:rRNA binding"/>
    <property type="evidence" value="ECO:0007669"/>
    <property type="project" value="UniProtKB-KW"/>
</dbReference>
<gene>
    <name evidence="15 18" type="primary">rnc</name>
    <name evidence="18" type="ORF">IAB38_03695</name>
</gene>
<feature type="active site" evidence="15">
    <location>
        <position position="45"/>
    </location>
</feature>
<feature type="binding site" evidence="15">
    <location>
        <position position="41"/>
    </location>
    <ligand>
        <name>Mg(2+)</name>
        <dbReference type="ChEBI" id="CHEBI:18420"/>
    </ligand>
</feature>
<dbReference type="AlphaFoldDB" id="A0A9D1DUE7"/>
<feature type="binding site" evidence="15">
    <location>
        <position position="116"/>
    </location>
    <ligand>
        <name>Mg(2+)</name>
        <dbReference type="ChEBI" id="CHEBI:18420"/>
    </ligand>
</feature>
<dbReference type="FunFam" id="3.30.160.20:FF:000003">
    <property type="entry name" value="Ribonuclease 3"/>
    <property type="match status" value="1"/>
</dbReference>
<keyword evidence="14 15" id="KW-0694">RNA-binding</keyword>
<dbReference type="GO" id="GO:0003725">
    <property type="term" value="F:double-stranded RNA binding"/>
    <property type="evidence" value="ECO:0007669"/>
    <property type="project" value="TreeGrafter"/>
</dbReference>
<evidence type="ECO:0000256" key="5">
    <source>
        <dbReference type="ARBA" id="ARBA00022490"/>
    </source>
</evidence>
<comment type="caution">
    <text evidence="18">The sequence shown here is derived from an EMBL/GenBank/DDBJ whole genome shotgun (WGS) entry which is preliminary data.</text>
</comment>
<dbReference type="Gene3D" id="1.10.1520.10">
    <property type="entry name" value="Ribonuclease III domain"/>
    <property type="match status" value="1"/>
</dbReference>
<keyword evidence="12 15" id="KW-0378">Hydrolase</keyword>
<dbReference type="InterPro" id="IPR036389">
    <property type="entry name" value="RNase_III_sf"/>
</dbReference>
<evidence type="ECO:0000256" key="3">
    <source>
        <dbReference type="ARBA" id="ARBA00010183"/>
    </source>
</evidence>
<dbReference type="SUPFAM" id="SSF69065">
    <property type="entry name" value="RNase III domain-like"/>
    <property type="match status" value="1"/>
</dbReference>
<accession>A0A9D1DUE7</accession>
<evidence type="ECO:0000313" key="19">
    <source>
        <dbReference type="Proteomes" id="UP000824232"/>
    </source>
</evidence>
<dbReference type="PROSITE" id="PS50142">
    <property type="entry name" value="RNASE_3_2"/>
    <property type="match status" value="1"/>
</dbReference>
<dbReference type="PROSITE" id="PS00517">
    <property type="entry name" value="RNASE_3_1"/>
    <property type="match status" value="1"/>
</dbReference>
<evidence type="ECO:0000259" key="16">
    <source>
        <dbReference type="PROSITE" id="PS50137"/>
    </source>
</evidence>
<evidence type="ECO:0000256" key="10">
    <source>
        <dbReference type="ARBA" id="ARBA00022723"/>
    </source>
</evidence>
<keyword evidence="6 15" id="KW-0698">rRNA processing</keyword>
<dbReference type="Pfam" id="PF00035">
    <property type="entry name" value="dsrm"/>
    <property type="match status" value="1"/>
</dbReference>